<dbReference type="EMBL" id="JAAXOM010000001">
    <property type="protein sequence ID" value="NKX86470.1"/>
    <property type="molecule type" value="Genomic_DNA"/>
</dbReference>
<evidence type="ECO:0000313" key="3">
    <source>
        <dbReference type="EMBL" id="NKX86470.1"/>
    </source>
</evidence>
<dbReference type="InterPro" id="IPR023393">
    <property type="entry name" value="START-like_dom_sf"/>
</dbReference>
<comment type="caution">
    <text evidence="3">The sequence shown here is derived from an EMBL/GenBank/DDBJ whole genome shotgun (WGS) entry which is preliminary data.</text>
</comment>
<feature type="domain" description="Activator of Hsp90 ATPase homologue 1/2-like C-terminal" evidence="2">
    <location>
        <begin position="22"/>
        <end position="152"/>
    </location>
</feature>
<dbReference type="InterPro" id="IPR013538">
    <property type="entry name" value="ASHA1/2-like_C"/>
</dbReference>
<evidence type="ECO:0000313" key="4">
    <source>
        <dbReference type="Proteomes" id="UP000572007"/>
    </source>
</evidence>
<protein>
    <submittedName>
        <fullName evidence="3">ATPase</fullName>
    </submittedName>
</protein>
<proteinExistence type="inferred from homology"/>
<accession>A0A846W0V6</accession>
<reference evidence="3 4" key="1">
    <citation type="submission" date="2020-04" db="EMBL/GenBank/DDBJ databases">
        <title>MicrobeNet Type strains.</title>
        <authorList>
            <person name="Nicholson A.C."/>
        </authorList>
    </citation>
    <scope>NUCLEOTIDE SEQUENCE [LARGE SCALE GENOMIC DNA]</scope>
    <source>
        <strain evidence="3 4">DSM 44960</strain>
    </source>
</reference>
<comment type="similarity">
    <text evidence="1">Belongs to the AHA1 family.</text>
</comment>
<dbReference type="SUPFAM" id="SSF55961">
    <property type="entry name" value="Bet v1-like"/>
    <property type="match status" value="1"/>
</dbReference>
<organism evidence="3 4">
    <name type="scientific">Nocardia coubleae</name>
    <dbReference type="NCBI Taxonomy" id="356147"/>
    <lineage>
        <taxon>Bacteria</taxon>
        <taxon>Bacillati</taxon>
        <taxon>Actinomycetota</taxon>
        <taxon>Actinomycetes</taxon>
        <taxon>Mycobacteriales</taxon>
        <taxon>Nocardiaceae</taxon>
        <taxon>Nocardia</taxon>
    </lineage>
</organism>
<name>A0A846W0V6_9NOCA</name>
<dbReference type="RefSeq" id="WP_067638785.1">
    <property type="nucleotide sequence ID" value="NZ_JAAXOM010000001.1"/>
</dbReference>
<dbReference type="Gene3D" id="3.30.530.20">
    <property type="match status" value="1"/>
</dbReference>
<keyword evidence="4" id="KW-1185">Reference proteome</keyword>
<evidence type="ECO:0000256" key="1">
    <source>
        <dbReference type="ARBA" id="ARBA00006817"/>
    </source>
</evidence>
<dbReference type="CDD" id="cd08900">
    <property type="entry name" value="SRPBCC_CalC_Aha1-like_7"/>
    <property type="match status" value="1"/>
</dbReference>
<evidence type="ECO:0000259" key="2">
    <source>
        <dbReference type="Pfam" id="PF08327"/>
    </source>
</evidence>
<dbReference type="Pfam" id="PF08327">
    <property type="entry name" value="AHSA1"/>
    <property type="match status" value="1"/>
</dbReference>
<dbReference type="AlphaFoldDB" id="A0A846W0V6"/>
<sequence>MNTVTRSVKHAQFTIEREVPVAPSVAFQAFADPAIKSRWFGGEEGWEQGEVSLDFRVGGQEVNEGTFEGKMTSRFVATYTDIVDDERLVYTYDMWINGDHISTSVATWEFEPTSTGTKLTLVEFGAHLDGFDTGAQREEGTRELVENLARYLATAAQVQ</sequence>
<dbReference type="Proteomes" id="UP000572007">
    <property type="component" value="Unassembled WGS sequence"/>
</dbReference>
<gene>
    <name evidence="3" type="ORF">HGA10_03970</name>
</gene>